<feature type="transmembrane region" description="Helical" evidence="1">
    <location>
        <begin position="35"/>
        <end position="57"/>
    </location>
</feature>
<gene>
    <name evidence="2" type="ORF">NIES4072_06400</name>
</gene>
<reference evidence="2 3" key="1">
    <citation type="submission" date="2017-06" db="EMBL/GenBank/DDBJ databases">
        <title>Genome sequencing of cyanobaciteial culture collection at National Institute for Environmental Studies (NIES).</title>
        <authorList>
            <person name="Hirose Y."/>
            <person name="Shimura Y."/>
            <person name="Fujisawa T."/>
            <person name="Nakamura Y."/>
            <person name="Kawachi M."/>
        </authorList>
    </citation>
    <scope>NUCLEOTIDE SEQUENCE [LARGE SCALE GENOMIC DNA]</scope>
    <source>
        <strain evidence="2 3">NIES-4072</strain>
    </source>
</reference>
<organism evidence="2 3">
    <name type="scientific">Nostoc commune NIES-4072</name>
    <dbReference type="NCBI Taxonomy" id="2005467"/>
    <lineage>
        <taxon>Bacteria</taxon>
        <taxon>Bacillati</taxon>
        <taxon>Cyanobacteriota</taxon>
        <taxon>Cyanophyceae</taxon>
        <taxon>Nostocales</taxon>
        <taxon>Nostocaceae</taxon>
        <taxon>Nostoc</taxon>
    </lineage>
</organism>
<name>A0A2R5FL68_NOSCO</name>
<keyword evidence="1" id="KW-1133">Transmembrane helix</keyword>
<comment type="caution">
    <text evidence="2">The sequence shown here is derived from an EMBL/GenBank/DDBJ whole genome shotgun (WGS) entry which is preliminary data.</text>
</comment>
<proteinExistence type="predicted"/>
<dbReference type="EMBL" id="BDUD01000001">
    <property type="protein sequence ID" value="GBG16993.1"/>
    <property type="molecule type" value="Genomic_DNA"/>
</dbReference>
<dbReference type="AlphaFoldDB" id="A0A2R5FL68"/>
<keyword evidence="1" id="KW-0472">Membrane</keyword>
<evidence type="ECO:0000313" key="2">
    <source>
        <dbReference type="EMBL" id="GBG16993.1"/>
    </source>
</evidence>
<evidence type="ECO:0000256" key="1">
    <source>
        <dbReference type="SAM" id="Phobius"/>
    </source>
</evidence>
<protein>
    <submittedName>
        <fullName evidence="2">Uncharacterized protein</fullName>
    </submittedName>
</protein>
<dbReference type="Proteomes" id="UP000245124">
    <property type="component" value="Unassembled WGS sequence"/>
</dbReference>
<keyword evidence="1" id="KW-0812">Transmembrane</keyword>
<sequence>MVREIYRNFKIDFYPSLHLNAQEKVYKPSFSHIRLWIFVLLISIKIFVLSSLHKVYIFHEDILVEKKIFAISIIKNNADRLFDAE</sequence>
<accession>A0A2R5FL68</accession>
<evidence type="ECO:0000313" key="3">
    <source>
        <dbReference type="Proteomes" id="UP000245124"/>
    </source>
</evidence>
<keyword evidence="3" id="KW-1185">Reference proteome</keyword>